<dbReference type="HOGENOM" id="CLU_1142442_0_0_1"/>
<evidence type="ECO:0000313" key="3">
    <source>
        <dbReference type="Proteomes" id="UP000027195"/>
    </source>
</evidence>
<accession>A0A067LZF1</accession>
<feature type="compositionally biased region" description="Basic and acidic residues" evidence="1">
    <location>
        <begin position="1"/>
        <end position="17"/>
    </location>
</feature>
<gene>
    <name evidence="2" type="ORF">BOTBODRAFT_559084</name>
</gene>
<feature type="region of interest" description="Disordered" evidence="1">
    <location>
        <begin position="1"/>
        <end position="206"/>
    </location>
</feature>
<sequence>MSRKKGPPEPRDPRGDYYRPVYESDEASPMSHRSPSPSSHLQSHGRSEQSSITVSPRDTPRLLEPVQMQMRPPSRPSPSPQQHEVKHRWLEDDTTESDPKRRRIEPGLDAGPTQHATLSGRGDRAISPKHYITIEPSTSAALPPTDDGSQPSKRKRVPLPPQHQRFLMAKSTKAPAQPPPPVTRAQPPSAPQNDRDREREPAFPRTANQTMGAHRTFTVLAIVRVTHHGVYFPSRLLPFIAFL</sequence>
<dbReference type="Proteomes" id="UP000027195">
    <property type="component" value="Unassembled WGS sequence"/>
</dbReference>
<name>A0A067LZF1_BOTB1</name>
<dbReference type="EMBL" id="KL198086">
    <property type="protein sequence ID" value="KDQ08803.1"/>
    <property type="molecule type" value="Genomic_DNA"/>
</dbReference>
<reference evidence="3" key="1">
    <citation type="journal article" date="2014" name="Proc. Natl. Acad. Sci. U.S.A.">
        <title>Extensive sampling of basidiomycete genomes demonstrates inadequacy of the white-rot/brown-rot paradigm for wood decay fungi.</title>
        <authorList>
            <person name="Riley R."/>
            <person name="Salamov A.A."/>
            <person name="Brown D.W."/>
            <person name="Nagy L.G."/>
            <person name="Floudas D."/>
            <person name="Held B.W."/>
            <person name="Levasseur A."/>
            <person name="Lombard V."/>
            <person name="Morin E."/>
            <person name="Otillar R."/>
            <person name="Lindquist E.A."/>
            <person name="Sun H."/>
            <person name="LaButti K.M."/>
            <person name="Schmutz J."/>
            <person name="Jabbour D."/>
            <person name="Luo H."/>
            <person name="Baker S.E."/>
            <person name="Pisabarro A.G."/>
            <person name="Walton J.D."/>
            <person name="Blanchette R.A."/>
            <person name="Henrissat B."/>
            <person name="Martin F."/>
            <person name="Cullen D."/>
            <person name="Hibbett D.S."/>
            <person name="Grigoriev I.V."/>
        </authorList>
    </citation>
    <scope>NUCLEOTIDE SEQUENCE [LARGE SCALE GENOMIC DNA]</scope>
    <source>
        <strain evidence="3">FD-172 SS1</strain>
    </source>
</reference>
<protein>
    <submittedName>
        <fullName evidence="2">Uncharacterized protein</fullName>
    </submittedName>
</protein>
<dbReference type="AlphaFoldDB" id="A0A067LZF1"/>
<evidence type="ECO:0000256" key="1">
    <source>
        <dbReference type="SAM" id="MobiDB-lite"/>
    </source>
</evidence>
<organism evidence="2 3">
    <name type="scientific">Botryobasidium botryosum (strain FD-172 SS1)</name>
    <dbReference type="NCBI Taxonomy" id="930990"/>
    <lineage>
        <taxon>Eukaryota</taxon>
        <taxon>Fungi</taxon>
        <taxon>Dikarya</taxon>
        <taxon>Basidiomycota</taxon>
        <taxon>Agaricomycotina</taxon>
        <taxon>Agaricomycetes</taxon>
        <taxon>Cantharellales</taxon>
        <taxon>Botryobasidiaceae</taxon>
        <taxon>Botryobasidium</taxon>
    </lineage>
</organism>
<dbReference type="InParanoid" id="A0A067LZF1"/>
<keyword evidence="3" id="KW-1185">Reference proteome</keyword>
<proteinExistence type="predicted"/>
<feature type="compositionally biased region" description="Basic and acidic residues" evidence="1">
    <location>
        <begin position="193"/>
        <end position="202"/>
    </location>
</feature>
<feature type="compositionally biased region" description="Low complexity" evidence="1">
    <location>
        <begin position="28"/>
        <end position="44"/>
    </location>
</feature>
<evidence type="ECO:0000313" key="2">
    <source>
        <dbReference type="EMBL" id="KDQ08803.1"/>
    </source>
</evidence>